<dbReference type="AlphaFoldDB" id="A0A1F6TFT4"/>
<accession>A0A1F6TFT4</accession>
<evidence type="ECO:0000313" key="2">
    <source>
        <dbReference type="EMBL" id="OGI43990.1"/>
    </source>
</evidence>
<reference evidence="2 3" key="1">
    <citation type="journal article" date="2016" name="Nat. Commun.">
        <title>Thousands of microbial genomes shed light on interconnected biogeochemical processes in an aquifer system.</title>
        <authorList>
            <person name="Anantharaman K."/>
            <person name="Brown C.T."/>
            <person name="Hug L.A."/>
            <person name="Sharon I."/>
            <person name="Castelle C.J."/>
            <person name="Probst A.J."/>
            <person name="Thomas B.C."/>
            <person name="Singh A."/>
            <person name="Wilkins M.J."/>
            <person name="Karaoz U."/>
            <person name="Brodie E.L."/>
            <person name="Williams K.H."/>
            <person name="Hubbard S.S."/>
            <person name="Banfield J.F."/>
        </authorList>
    </citation>
    <scope>NUCLEOTIDE SEQUENCE [LARGE SCALE GENOMIC DNA]</scope>
</reference>
<evidence type="ECO:0008006" key="4">
    <source>
        <dbReference type="Google" id="ProtNLM"/>
    </source>
</evidence>
<feature type="transmembrane region" description="Helical" evidence="1">
    <location>
        <begin position="6"/>
        <end position="31"/>
    </location>
</feature>
<keyword evidence="1" id="KW-1133">Transmembrane helix</keyword>
<keyword evidence="1" id="KW-0812">Transmembrane</keyword>
<keyword evidence="1" id="KW-0472">Membrane</keyword>
<dbReference type="EMBL" id="MFSS01000031">
    <property type="protein sequence ID" value="OGI43990.1"/>
    <property type="molecule type" value="Genomic_DNA"/>
</dbReference>
<sequence>MKRYQAGWTLWGLAAVMALVAFFALLAIKLLPAYFDNFKVRQALEGLAKEPGVTAMGRQEILTGLDKRMYIDYVDRVVDLRQALIIEKTKEGMKLRVAYQRVIPLAYNISALLDFDEQVTVGLR</sequence>
<gene>
    <name evidence="2" type="ORF">A2150_04195</name>
</gene>
<dbReference type="Pfam" id="PF16137">
    <property type="entry name" value="DUF4845"/>
    <property type="match status" value="1"/>
</dbReference>
<dbReference type="InterPro" id="IPR032314">
    <property type="entry name" value="DUF4845"/>
</dbReference>
<comment type="caution">
    <text evidence="2">The sequence shown here is derived from an EMBL/GenBank/DDBJ whole genome shotgun (WGS) entry which is preliminary data.</text>
</comment>
<proteinExistence type="predicted"/>
<evidence type="ECO:0000313" key="3">
    <source>
        <dbReference type="Proteomes" id="UP000177925"/>
    </source>
</evidence>
<protein>
    <recommendedName>
        <fullName evidence="4">DUF4845 domain-containing protein</fullName>
    </recommendedName>
</protein>
<name>A0A1F6TFT4_9PROT</name>
<dbReference type="Proteomes" id="UP000177925">
    <property type="component" value="Unassembled WGS sequence"/>
</dbReference>
<evidence type="ECO:0000256" key="1">
    <source>
        <dbReference type="SAM" id="Phobius"/>
    </source>
</evidence>
<organism evidence="2 3">
    <name type="scientific">Candidatus Muproteobacteria bacterium RBG_16_64_11</name>
    <dbReference type="NCBI Taxonomy" id="1817758"/>
    <lineage>
        <taxon>Bacteria</taxon>
        <taxon>Pseudomonadati</taxon>
        <taxon>Pseudomonadota</taxon>
        <taxon>Candidatus Muproteobacteria</taxon>
    </lineage>
</organism>
<dbReference type="STRING" id="1817758.A2150_04195"/>